<dbReference type="InterPro" id="IPR057244">
    <property type="entry name" value="GAIN_B"/>
</dbReference>
<dbReference type="InterPro" id="IPR017981">
    <property type="entry name" value="GPCR_2-like_7TM"/>
</dbReference>
<feature type="transmembrane region" description="Helical" evidence="7">
    <location>
        <begin position="2111"/>
        <end position="2132"/>
    </location>
</feature>
<dbReference type="GO" id="GO:0005886">
    <property type="term" value="C:plasma membrane"/>
    <property type="evidence" value="ECO:0007669"/>
    <property type="project" value="TreeGrafter"/>
</dbReference>
<evidence type="ECO:0000256" key="7">
    <source>
        <dbReference type="SAM" id="Phobius"/>
    </source>
</evidence>
<comment type="subcellular location">
    <subcellularLocation>
        <location evidence="1">Membrane</location>
        <topology evidence="1">Multi-pass membrane protein</topology>
    </subcellularLocation>
</comment>
<evidence type="ECO:0000256" key="5">
    <source>
        <dbReference type="ARBA" id="ARBA00023157"/>
    </source>
</evidence>
<protein>
    <recommendedName>
        <fullName evidence="12">GPS domain-containing protein</fullName>
    </recommendedName>
</protein>
<evidence type="ECO:0000259" key="8">
    <source>
        <dbReference type="PROSITE" id="PS50221"/>
    </source>
</evidence>
<feature type="transmembrane region" description="Helical" evidence="7">
    <location>
        <begin position="2069"/>
        <end position="2091"/>
    </location>
</feature>
<comment type="caution">
    <text evidence="10">The sequence shown here is derived from an EMBL/GenBank/DDBJ whole genome shotgun (WGS) entry which is preliminary data.</text>
</comment>
<evidence type="ECO:0000313" key="10">
    <source>
        <dbReference type="EMBL" id="CAF1215685.1"/>
    </source>
</evidence>
<dbReference type="EMBL" id="CAJNOE010000438">
    <property type="protein sequence ID" value="CAF1215685.1"/>
    <property type="molecule type" value="Genomic_DNA"/>
</dbReference>
<feature type="transmembrane region" description="Helical" evidence="7">
    <location>
        <begin position="2035"/>
        <end position="2057"/>
    </location>
</feature>
<evidence type="ECO:0008006" key="12">
    <source>
        <dbReference type="Google" id="ProtNLM"/>
    </source>
</evidence>
<evidence type="ECO:0000256" key="6">
    <source>
        <dbReference type="SAM" id="MobiDB-lite"/>
    </source>
</evidence>
<feature type="transmembrane region" description="Helical" evidence="7">
    <location>
        <begin position="496"/>
        <end position="517"/>
    </location>
</feature>
<keyword evidence="5" id="KW-1015">Disulfide bond</keyword>
<dbReference type="Proteomes" id="UP000663860">
    <property type="component" value="Unassembled WGS sequence"/>
</dbReference>
<dbReference type="GO" id="GO:0004930">
    <property type="term" value="F:G protein-coupled receptor activity"/>
    <property type="evidence" value="ECO:0007669"/>
    <property type="project" value="InterPro"/>
</dbReference>
<keyword evidence="2 7" id="KW-0812">Transmembrane</keyword>
<evidence type="ECO:0000313" key="11">
    <source>
        <dbReference type="Proteomes" id="UP000663860"/>
    </source>
</evidence>
<evidence type="ECO:0000256" key="1">
    <source>
        <dbReference type="ARBA" id="ARBA00004141"/>
    </source>
</evidence>
<sequence>MPLNWFLEFKTKIKRINLFEDINETNEEDIKNQKISTTIFLILFTISIVALFLYSSLTPITKTVVVEQPSLSDYTQLEEKYSNTLLCPCTSGSNEYNKFILSFTPTFNQVCSSDFVSDKWLNYVNYRLILEIQYHYYCDFRHSAYGFFAMLRTLCVLARQTIDDQLISFYSTILLTENIISEDIFLANIHAIRDQFIATSANDFIITLDSVLLMGLVNNMVMNRLGTNLELLLALYMNYTEKWEAWGSPYGQDADCTGSAVGYCTTTTGIYLRKLSNETSSDLWWGIKHVAELQFKVPGVLVGSSILNAVLQSNLSCLYNESCLSKLNTYLNDSLYPFNATTLTVPSSASSLPTINDLAKKLMVDSWQLNSSYQHYFNACNPLTCTYSYTHQFDILFIITTIISFIGGIVTVLMIVILPTIKFLRKKLKTFKRLLSSAEVVPHEANIDLQAVGGITEQQISLFVKIKVFLLNLNFFSDPDENSEWHLYGQRLSTRFFIISIIITFSILILYASTYSVTKTITINKPSIDVYSTLQDKYPQTLTCPCSSTTNEHSQFISFQPTFHPVCHSDFVTTNWTNYLQVLNSYNLYTTDFRYTNPIFFLTILSFCQLSLKTINNELIIFNSTKYVTKSVQVIEIFNSQTQQLISNMKQTTVNSFQLSISMLRQTVWGNGLFSLLSYHDTPDPTINHDHNSTIDPQDLNLVFFPSSYQSDSNTTCTCKIHPTTCNALSTITYVNDTTETYKNLFTVPGFYTGCYASEATFRSNFECFFNQTCLQTIYNLTYLRSKHPFYATAMQLNSSHYDVTTSVEDIIDNLMVEEWNNETSFQFYYKQCNPYLCSYSYDVKGDISYVIAVTFGLIGGLTTILKIIIPSIVLMIRRWRQKRRIGINQPIMNQDIQTTTTGQKLKISILTFNLFKNRNKRSEEQLQQQRFSTRLFFIITLITLIILVFYVSFQNITHTIIKNKPTIIEFNKLYQEYPSTIQCPCQTYSITYEDFITFQPHLHSICSSTFVDETSLWLIIDYPQAMLSGNNGAPTYSTRKDDFRQIGSPFFQLLNSFCNLSSKTMNAELTTFYSSRFITLNLITFEQFQIQINQLINQFIKNTARSFINSLFFAENMTTANMFFSASQSDSLLSSASPLYEYDNYLDYQYIYDRTDQVYNSNETGIDCDCQSTPWCIQQAIIYDLDTTTQLFSPPGIFVGCYLVEAVLQSDLRCFFDIDCLQQLIDSLSLVNISASDIILNSTASHYQEKSSLLEIVSNLMVEEWNNQTFYDNYFNICQPSVCTATYISRGNIIYIITTTIGLIGGLTKVYKFIVPIFIKITVRVIIPFLRKKCDSYEYVEIMNENYTNILYNLKDEFILKQDTQDIIIDASGTTESSSSLDSTISVTLSSIETSMIEKDAIFTAPITTLAMATDTTEPTSTTTSTTRATATETTEPTTTTTTTTTTTETASDTITTTTTTTTPTNITDATTTETTSDTITSATTNTSSSLPQLYLQLLHLQLPQLTSTTIPIVCNDITEVEYPNNTCISKSEAQRNTYGLLKNNTGTSVEKAGNLSLYFSSIARPNAEIDGNYVLNPNDINGIVKNLTDIKDPINSTASLIVLRSFDGNRSNTNFGASFLHGVGGRTVENINDSQISRMDMSIAGIATNIDSDNIKSLNILIIDDPFTYENFSTSSTKRLASSVVVMTAVQKSAFRSLVPMNIDLYFNDHSHEGSKIIETYKCGYYNTTALAWNEIGCSERNFNSNSKGYKCSFSHTATFAFLTFNCENTTHTIHNCNCGLKSDIQNETYHVIRSNSTNATIVANALSGYISSITNSNVSSNTSNTLSLNEIDEVIDKLINSTVEIDTTASYITVQPPKQQNISDDVIVLGASVNNDTGGQIVDNKNKNNIIQNPGLLTAAIINEDLLNRVTSLNILIIKDPTPFLHADNSSNKTLASSLVVVSVRGINDANAVKNITLYFQLFNESEQRNDRTYLCSYYNTTTFTWDEAGCSVPTYNESLKRYQCSCNHFTSFALIWLPKQSLTSYLNSQDIASLVFQSISIVCFLLIIIHAMFRTIQFPLNTFQIYTLLPLISAATTTILFIFYIALSMTVYTQTSSSHQTNCFTSSAVLMFFTYFFLIFMFCVKTSVGYFNYLRFVHLFPQPSHRKLFIMLFISFFISLIWMAFAVGFYSDSSLDIIKLYPYKLCWFTSDVIYYFLSIPACLFLLINIILFIIVGSHIINHVRNATSVHQSYERMKRCVIVLLSSCITQGIGWLFGVFISFVNGESGYILGWFFVIFNGLEGLWSIILYMIIRSQQMDERKHVIAAKRLMKLKRFTAHKYKNSSAIIDETDNDTITRETELYSK</sequence>
<feature type="transmembrane region" description="Helical" evidence="7">
    <location>
        <begin position="395"/>
        <end position="424"/>
    </location>
</feature>
<evidence type="ECO:0000256" key="4">
    <source>
        <dbReference type="ARBA" id="ARBA00023136"/>
    </source>
</evidence>
<proteinExistence type="predicted"/>
<dbReference type="InterPro" id="IPR000203">
    <property type="entry name" value="GPS"/>
</dbReference>
<dbReference type="InterPro" id="IPR000832">
    <property type="entry name" value="GPCR_2_secretin-like"/>
</dbReference>
<feature type="domain" description="GAIN-B" evidence="8">
    <location>
        <begin position="1861"/>
        <end position="2026"/>
    </location>
</feature>
<evidence type="ECO:0000256" key="2">
    <source>
        <dbReference type="ARBA" id="ARBA00022692"/>
    </source>
</evidence>
<reference evidence="10" key="1">
    <citation type="submission" date="2021-02" db="EMBL/GenBank/DDBJ databases">
        <authorList>
            <person name="Nowell W R."/>
        </authorList>
    </citation>
    <scope>NUCLEOTIDE SEQUENCE</scope>
</reference>
<dbReference type="Gene3D" id="1.20.1070.10">
    <property type="entry name" value="Rhodopsin 7-helix transmembrane proteins"/>
    <property type="match status" value="1"/>
</dbReference>
<accession>A0A814XIM5</accession>
<feature type="transmembrane region" description="Helical" evidence="7">
    <location>
        <begin position="848"/>
        <end position="877"/>
    </location>
</feature>
<feature type="transmembrane region" description="Helical" evidence="7">
    <location>
        <begin position="936"/>
        <end position="954"/>
    </location>
</feature>
<dbReference type="PANTHER" id="PTHR12011">
    <property type="entry name" value="ADHESION G-PROTEIN COUPLED RECEPTOR"/>
    <property type="match status" value="1"/>
</dbReference>
<feature type="transmembrane region" description="Helical" evidence="7">
    <location>
        <begin position="2196"/>
        <end position="2224"/>
    </location>
</feature>
<dbReference type="PANTHER" id="PTHR12011:SF471">
    <property type="entry name" value="G-PROTEIN COUPLED RECEPTORS FAMILY 2 PROFILE 2 DOMAIN-CONTAINING PROTEIN"/>
    <property type="match status" value="1"/>
</dbReference>
<feature type="transmembrane region" description="Helical" evidence="7">
    <location>
        <begin position="2244"/>
        <end position="2267"/>
    </location>
</feature>
<feature type="region of interest" description="Disordered" evidence="6">
    <location>
        <begin position="1414"/>
        <end position="1487"/>
    </location>
</feature>
<dbReference type="PROSITE" id="PS50221">
    <property type="entry name" value="GAIN_B"/>
    <property type="match status" value="1"/>
</dbReference>
<gene>
    <name evidence="10" type="ORF">IZO911_LOCUS29423</name>
</gene>
<evidence type="ECO:0000259" key="9">
    <source>
        <dbReference type="PROSITE" id="PS50261"/>
    </source>
</evidence>
<keyword evidence="3 7" id="KW-1133">Transmembrane helix</keyword>
<feature type="domain" description="G-protein coupled receptors family 2 profile 2" evidence="9">
    <location>
        <begin position="2033"/>
        <end position="2298"/>
    </location>
</feature>
<feature type="transmembrane region" description="Helical" evidence="7">
    <location>
        <begin position="2152"/>
        <end position="2174"/>
    </location>
</feature>
<evidence type="ECO:0000256" key="3">
    <source>
        <dbReference type="ARBA" id="ARBA00022989"/>
    </source>
</evidence>
<feature type="transmembrane region" description="Helical" evidence="7">
    <location>
        <begin position="39"/>
        <end position="57"/>
    </location>
</feature>
<dbReference type="Pfam" id="PF00002">
    <property type="entry name" value="7tm_2"/>
    <property type="match status" value="1"/>
</dbReference>
<dbReference type="GO" id="GO:0007189">
    <property type="term" value="P:adenylate cyclase-activating G protein-coupled receptor signaling pathway"/>
    <property type="evidence" value="ECO:0007669"/>
    <property type="project" value="TreeGrafter"/>
</dbReference>
<dbReference type="PROSITE" id="PS50261">
    <property type="entry name" value="G_PROTEIN_RECEP_F2_4"/>
    <property type="match status" value="1"/>
</dbReference>
<feature type="transmembrane region" description="Helical" evidence="7">
    <location>
        <begin position="2273"/>
        <end position="2297"/>
    </location>
</feature>
<name>A0A814XIM5_9BILA</name>
<keyword evidence="4 7" id="KW-0472">Membrane</keyword>
<feature type="compositionally biased region" description="Low complexity" evidence="6">
    <location>
        <begin position="1415"/>
        <end position="1487"/>
    </location>
</feature>
<organism evidence="10 11">
    <name type="scientific">Adineta steineri</name>
    <dbReference type="NCBI Taxonomy" id="433720"/>
    <lineage>
        <taxon>Eukaryota</taxon>
        <taxon>Metazoa</taxon>
        <taxon>Spiralia</taxon>
        <taxon>Gnathifera</taxon>
        <taxon>Rotifera</taxon>
        <taxon>Eurotatoria</taxon>
        <taxon>Bdelloidea</taxon>
        <taxon>Adinetida</taxon>
        <taxon>Adinetidae</taxon>
        <taxon>Adineta</taxon>
    </lineage>
</organism>
<dbReference type="Pfam" id="PF01825">
    <property type="entry name" value="GPS"/>
    <property type="match status" value="1"/>
</dbReference>
<dbReference type="GO" id="GO:0007166">
    <property type="term" value="P:cell surface receptor signaling pathway"/>
    <property type="evidence" value="ECO:0007669"/>
    <property type="project" value="InterPro"/>
</dbReference>